<gene>
    <name evidence="2" type="ORF">V9T40_002708</name>
</gene>
<dbReference type="InterPro" id="IPR010562">
    <property type="entry name" value="Haemolymph_juvenile_hormone-bd"/>
</dbReference>
<dbReference type="EMBL" id="JBBCAQ010000022">
    <property type="protein sequence ID" value="KAK7591095.1"/>
    <property type="molecule type" value="Genomic_DNA"/>
</dbReference>
<feature type="region of interest" description="Disordered" evidence="1">
    <location>
        <begin position="714"/>
        <end position="761"/>
    </location>
</feature>
<dbReference type="PANTHER" id="PTHR11008:SF32">
    <property type="entry name" value="CIRCADIAN CLOCK-CONTROLLED PROTEIN DAYWAKE-RELATED"/>
    <property type="match status" value="1"/>
</dbReference>
<evidence type="ECO:0000256" key="1">
    <source>
        <dbReference type="SAM" id="MobiDB-lite"/>
    </source>
</evidence>
<organism evidence="2 3">
    <name type="scientific">Parthenolecanium corni</name>
    <dbReference type="NCBI Taxonomy" id="536013"/>
    <lineage>
        <taxon>Eukaryota</taxon>
        <taxon>Metazoa</taxon>
        <taxon>Ecdysozoa</taxon>
        <taxon>Arthropoda</taxon>
        <taxon>Hexapoda</taxon>
        <taxon>Insecta</taxon>
        <taxon>Pterygota</taxon>
        <taxon>Neoptera</taxon>
        <taxon>Paraneoptera</taxon>
        <taxon>Hemiptera</taxon>
        <taxon>Sternorrhyncha</taxon>
        <taxon>Coccoidea</taxon>
        <taxon>Coccidae</taxon>
        <taxon>Parthenolecanium</taxon>
    </lineage>
</organism>
<dbReference type="SUPFAM" id="SSF52047">
    <property type="entry name" value="RNI-like"/>
    <property type="match status" value="1"/>
</dbReference>
<dbReference type="AlphaFoldDB" id="A0AAN9TH76"/>
<evidence type="ECO:0008006" key="4">
    <source>
        <dbReference type="Google" id="ProtNLM"/>
    </source>
</evidence>
<dbReference type="InterPro" id="IPR032675">
    <property type="entry name" value="LRR_dom_sf"/>
</dbReference>
<dbReference type="InterPro" id="IPR038606">
    <property type="entry name" value="To_sf"/>
</dbReference>
<proteinExistence type="predicted"/>
<dbReference type="SUPFAM" id="SSF81383">
    <property type="entry name" value="F-box domain"/>
    <property type="match status" value="1"/>
</dbReference>
<dbReference type="GO" id="GO:0005615">
    <property type="term" value="C:extracellular space"/>
    <property type="evidence" value="ECO:0007669"/>
    <property type="project" value="TreeGrafter"/>
</dbReference>
<feature type="region of interest" description="Disordered" evidence="1">
    <location>
        <begin position="788"/>
        <end position="809"/>
    </location>
</feature>
<feature type="compositionally biased region" description="Acidic residues" evidence="1">
    <location>
        <begin position="732"/>
        <end position="759"/>
    </location>
</feature>
<reference evidence="2 3" key="1">
    <citation type="submission" date="2024-03" db="EMBL/GenBank/DDBJ databases">
        <title>Adaptation during the transition from Ophiocordyceps entomopathogen to insect associate is accompanied by gene loss and intensified selection.</title>
        <authorList>
            <person name="Ward C.M."/>
            <person name="Onetto C.A."/>
            <person name="Borneman A.R."/>
        </authorList>
    </citation>
    <scope>NUCLEOTIDE SEQUENCE [LARGE SCALE GENOMIC DNA]</scope>
    <source>
        <strain evidence="2">AWRI1</strain>
        <tissue evidence="2">Single Adult Female</tissue>
    </source>
</reference>
<dbReference type="Proteomes" id="UP001367676">
    <property type="component" value="Unassembled WGS sequence"/>
</dbReference>
<evidence type="ECO:0000313" key="3">
    <source>
        <dbReference type="Proteomes" id="UP001367676"/>
    </source>
</evidence>
<dbReference type="Gene3D" id="3.80.10.10">
    <property type="entry name" value="Ribonuclease Inhibitor"/>
    <property type="match status" value="2"/>
</dbReference>
<dbReference type="Pfam" id="PF06585">
    <property type="entry name" value="JHBP"/>
    <property type="match status" value="1"/>
</dbReference>
<dbReference type="Gene3D" id="3.15.10.30">
    <property type="entry name" value="Haemolymph juvenile hormone binding protein"/>
    <property type="match status" value="1"/>
</dbReference>
<dbReference type="SMART" id="SM00700">
    <property type="entry name" value="JHBP"/>
    <property type="match status" value="1"/>
</dbReference>
<accession>A0AAN9TH76</accession>
<protein>
    <recommendedName>
        <fullName evidence="4">F-box domain-containing protein</fullName>
    </recommendedName>
</protein>
<keyword evidence="3" id="KW-1185">Reference proteome</keyword>
<dbReference type="PANTHER" id="PTHR11008">
    <property type="entry name" value="PROTEIN TAKEOUT-LIKE PROTEIN"/>
    <property type="match status" value="1"/>
</dbReference>
<evidence type="ECO:0000313" key="2">
    <source>
        <dbReference type="EMBL" id="KAK7591095.1"/>
    </source>
</evidence>
<name>A0AAN9TH76_9HEMI</name>
<sequence>MMPMILEICVNLIEFTLQYGYIIWDHDENDFDRNLYLAQRSVLLPRENIVRPKLTTFCFELLQRSEVELKSWHMRRFASTFPELKIFKLNTWRSCRSNEDNANEYSETCDLPTFSMWVELFATKLKAIETNLKHLEIQFYAPQPSESVVIIEHLKYLEIRLYEYGTEPQPSENVVIVESLEALYVAASAFNILSAYQFPNLKKLSFDEYRIGGYETAGGDITEGFIEAIDNISQLIVANAPNILPDVFKFLTLRDRKIARLVCKLWSGVCNCEKFTKKEAFFICNAYGYETVVDVLNKCERKSLNLKFDQSLIDTDSLLLWKTCGKRIESLAFHECHFRLGMMPQIFKLCVNLTEFHMDGGEFRNPREIRHRPPTTISIFLPKKKIIRPKLTTLRLKTCSWDLRSHDLRSLATAFPALRMLDINFVVDDANTPTAGSTQSPNFVMLLQLIETNFKAIKTLKTKFPIQHDAGIVDINLSFTRHLEGSCLNLTPLSLEPFFKLYKNITQIPYMKYCSSLRIDGSFRNDSVPDLTVIPRLIEANPRMEKLGLHYFSIDNVSDFFTLFAAIVNSQLKRVTLGISFWREDYTSEIQPMLKTSGLPVNNSVRRLKIFSNSESFSSLCLEYFGNIDELTAKPGNPDVIFKTQPNLKQLSLTQSDDDSIATCTTQNFVNEIKNLEFLEVGGTDLNLLLAYRFPNLKYFTFLYDDGSDEYDDSDFDFNPSDETSFSIGETDYSDATDTNEEDCTSETGDSEQSDDDDSVTSSEHFLSLLIRRLFSTDDTDTSYDTFDDYESDHWEEAPNENEDERSKPTLFAFLEMDLDKRDDGQKESTQDPPQETCNHFTQLFFDRLYRVSTFMKENAPNLEGFQFAHFGEIKMNMEVFTAFFKACPNFPKLRYLSINVLSNTAAKAEVKAEMMKYMPQCPSLRVVWFESTNCGITLYFNTVTKKLEFSDANAEIHDFKHFYLYERIPSLDIPSLDPVIIPRAYFKPSSNGAISMVLELDNLFITGYSKLRLTSVRGTNITQNVIKMEGFIPYTRVVANFSMKGSILRMPIGANGTTVINLSLSDNDINRALNQNFLAIYEEYKPMINKIMVNIISPSLIKFNDKVAVEDLFLK</sequence>
<dbReference type="InterPro" id="IPR036047">
    <property type="entry name" value="F-box-like_dom_sf"/>
</dbReference>
<comment type="caution">
    <text evidence="2">The sequence shown here is derived from an EMBL/GenBank/DDBJ whole genome shotgun (WGS) entry which is preliminary data.</text>
</comment>